<comment type="caution">
    <text evidence="2">The sequence shown here is derived from an EMBL/GenBank/DDBJ whole genome shotgun (WGS) entry which is preliminary data.</text>
</comment>
<gene>
    <name evidence="2" type="ORF">U0C82_00840</name>
</gene>
<dbReference type="InterPro" id="IPR016181">
    <property type="entry name" value="Acyl_CoA_acyltransferase"/>
</dbReference>
<sequence length="168" mass="18419">MTTTLTDIRYARETDALCLNRIHAASWRQAYTGIIPFRSLHAMIGLRDAGWWSRTVKSGAAILVCSFGGTIVGYATLGQNRTRSLPVDGELYELYLDPTFQGVGLGRRLFNAARDCLLRDGARGFAIWTLAENDRAVAFYTSLGGTDVAEGIETFGGKTVSKVAFLWT</sequence>
<dbReference type="InterPro" id="IPR050276">
    <property type="entry name" value="MshD_Acetyltransferase"/>
</dbReference>
<proteinExistence type="predicted"/>
<dbReference type="InterPro" id="IPR000182">
    <property type="entry name" value="GNAT_dom"/>
</dbReference>
<keyword evidence="3" id="KW-1185">Reference proteome</keyword>
<dbReference type="EMBL" id="JAXLPB010000001">
    <property type="protein sequence ID" value="MDY8107693.1"/>
    <property type="molecule type" value="Genomic_DNA"/>
</dbReference>
<evidence type="ECO:0000313" key="2">
    <source>
        <dbReference type="EMBL" id="MDY8107693.1"/>
    </source>
</evidence>
<dbReference type="SUPFAM" id="SSF55729">
    <property type="entry name" value="Acyl-CoA N-acyltransferases (Nat)"/>
    <property type="match status" value="1"/>
</dbReference>
<dbReference type="PANTHER" id="PTHR43617:SF30">
    <property type="entry name" value="HISTONE ACETYLTRANSFERASE"/>
    <property type="match status" value="1"/>
</dbReference>
<dbReference type="Proteomes" id="UP001294412">
    <property type="component" value="Unassembled WGS sequence"/>
</dbReference>
<dbReference type="RefSeq" id="WP_322184931.1">
    <property type="nucleotide sequence ID" value="NZ_JAXLPB010000001.1"/>
</dbReference>
<reference evidence="2 3" key="1">
    <citation type="submission" date="2023-12" db="EMBL/GenBank/DDBJ databases">
        <title>Description of Novel Strain Fulvimarina sp. 2208YS6-2-32 isolated from Uroteuthis (Photololigo) edulis.</title>
        <authorList>
            <person name="Park J.-S."/>
        </authorList>
    </citation>
    <scope>NUCLEOTIDE SEQUENCE [LARGE SCALE GENOMIC DNA]</scope>
    <source>
        <strain evidence="2 3">2208YS6-2-32</strain>
    </source>
</reference>
<evidence type="ECO:0000313" key="3">
    <source>
        <dbReference type="Proteomes" id="UP001294412"/>
    </source>
</evidence>
<accession>A0ABU5HYQ8</accession>
<dbReference type="PROSITE" id="PS51186">
    <property type="entry name" value="GNAT"/>
    <property type="match status" value="1"/>
</dbReference>
<organism evidence="2 3">
    <name type="scientific">Fulvimarina uroteuthidis</name>
    <dbReference type="NCBI Taxonomy" id="3098149"/>
    <lineage>
        <taxon>Bacteria</taxon>
        <taxon>Pseudomonadati</taxon>
        <taxon>Pseudomonadota</taxon>
        <taxon>Alphaproteobacteria</taxon>
        <taxon>Hyphomicrobiales</taxon>
        <taxon>Aurantimonadaceae</taxon>
        <taxon>Fulvimarina</taxon>
    </lineage>
</organism>
<dbReference type="PANTHER" id="PTHR43617">
    <property type="entry name" value="L-AMINO ACID N-ACETYLTRANSFERASE"/>
    <property type="match status" value="1"/>
</dbReference>
<feature type="domain" description="N-acetyltransferase" evidence="1">
    <location>
        <begin position="6"/>
        <end position="168"/>
    </location>
</feature>
<protein>
    <submittedName>
        <fullName evidence="2">GNAT family N-acetyltransferase</fullName>
    </submittedName>
</protein>
<dbReference type="Pfam" id="PF00583">
    <property type="entry name" value="Acetyltransf_1"/>
    <property type="match status" value="1"/>
</dbReference>
<name>A0ABU5HYQ8_9HYPH</name>
<evidence type="ECO:0000259" key="1">
    <source>
        <dbReference type="PROSITE" id="PS51186"/>
    </source>
</evidence>
<dbReference type="CDD" id="cd04301">
    <property type="entry name" value="NAT_SF"/>
    <property type="match status" value="1"/>
</dbReference>
<dbReference type="Gene3D" id="3.40.630.30">
    <property type="match status" value="1"/>
</dbReference>